<dbReference type="Proteomes" id="UP000738349">
    <property type="component" value="Unassembled WGS sequence"/>
</dbReference>
<proteinExistence type="predicted"/>
<dbReference type="EMBL" id="JAGMUV010000019">
    <property type="protein sequence ID" value="KAH7127427.1"/>
    <property type="molecule type" value="Genomic_DNA"/>
</dbReference>
<dbReference type="OrthoDB" id="5153231at2759"/>
<gene>
    <name evidence="1" type="ORF">EDB81DRAFT_846315</name>
</gene>
<accession>A0A9P9INT6</accession>
<dbReference type="AlphaFoldDB" id="A0A9P9INT6"/>
<organism evidence="1 2">
    <name type="scientific">Dactylonectria macrodidyma</name>
    <dbReference type="NCBI Taxonomy" id="307937"/>
    <lineage>
        <taxon>Eukaryota</taxon>
        <taxon>Fungi</taxon>
        <taxon>Dikarya</taxon>
        <taxon>Ascomycota</taxon>
        <taxon>Pezizomycotina</taxon>
        <taxon>Sordariomycetes</taxon>
        <taxon>Hypocreomycetidae</taxon>
        <taxon>Hypocreales</taxon>
        <taxon>Nectriaceae</taxon>
        <taxon>Dactylonectria</taxon>
    </lineage>
</organism>
<reference evidence="1" key="1">
    <citation type="journal article" date="2021" name="Nat. Commun.">
        <title>Genetic determinants of endophytism in the Arabidopsis root mycobiome.</title>
        <authorList>
            <person name="Mesny F."/>
            <person name="Miyauchi S."/>
            <person name="Thiergart T."/>
            <person name="Pickel B."/>
            <person name="Atanasova L."/>
            <person name="Karlsson M."/>
            <person name="Huettel B."/>
            <person name="Barry K.W."/>
            <person name="Haridas S."/>
            <person name="Chen C."/>
            <person name="Bauer D."/>
            <person name="Andreopoulos W."/>
            <person name="Pangilinan J."/>
            <person name="LaButti K."/>
            <person name="Riley R."/>
            <person name="Lipzen A."/>
            <person name="Clum A."/>
            <person name="Drula E."/>
            <person name="Henrissat B."/>
            <person name="Kohler A."/>
            <person name="Grigoriev I.V."/>
            <person name="Martin F.M."/>
            <person name="Hacquard S."/>
        </authorList>
    </citation>
    <scope>NUCLEOTIDE SEQUENCE</scope>
    <source>
        <strain evidence="1">MPI-CAGE-AT-0147</strain>
    </source>
</reference>
<evidence type="ECO:0000313" key="2">
    <source>
        <dbReference type="Proteomes" id="UP000738349"/>
    </source>
</evidence>
<comment type="caution">
    <text evidence="1">The sequence shown here is derived from an EMBL/GenBank/DDBJ whole genome shotgun (WGS) entry which is preliminary data.</text>
</comment>
<protein>
    <submittedName>
        <fullName evidence="1">Uncharacterized protein</fullName>
    </submittedName>
</protein>
<keyword evidence="2" id="KW-1185">Reference proteome</keyword>
<sequence>MVKRKPFNPDGQRSGQFQYRLRAEPKDQVGHGLYHPCIGFCFHDGGQARSCHLSCLRVVNSALLSRSLEVSAYSCEPPLRQDSERCHQLLNDLASNLQLPIPLPMELREKIAGYLTREYAVAKNRPSLDCQAFEASVTVASAITKCYVTFEGERYLSSLANKPELDDTRVPPTVIYVGGDHLGPKVDCVPGVWWKAMPVQESGTLTFESDGVKVRHVTNVNDSVKRYSMSLRSFAIPRHPENHHRTYPFNYILRYSPTRTRPSMFQYNRPGITGFSVCCDPAPVALHAHTYNEDLSFYQSRHSRSVWIYMPLEKNERIVRIWMRARFSMRANRFETNETLALVFETDRGHVKLFGAQLAPARLACPQILLDVPQGKPGYFFFDEHPCGISHLTFESFALARLSPLVTPKASSPYPGLASKRSFLWSCASVEDAVAVRVCRLKTGGWTEIMGLLFCYADGKEASVGQVRFDCIDQPRTIDHLESLYLGFQLSKEEKPYISRVETSAKQLDNHVSMWFEVSWSGTLEW</sequence>
<evidence type="ECO:0000313" key="1">
    <source>
        <dbReference type="EMBL" id="KAH7127427.1"/>
    </source>
</evidence>
<name>A0A9P9INT6_9HYPO</name>